<feature type="compositionally biased region" description="Low complexity" evidence="1">
    <location>
        <begin position="600"/>
        <end position="609"/>
    </location>
</feature>
<feature type="compositionally biased region" description="Low complexity" evidence="1">
    <location>
        <begin position="304"/>
        <end position="313"/>
    </location>
</feature>
<dbReference type="Proteomes" id="UP000707451">
    <property type="component" value="Unassembled WGS sequence"/>
</dbReference>
<proteinExistence type="predicted"/>
<feature type="region of interest" description="Disordered" evidence="1">
    <location>
        <begin position="555"/>
        <end position="609"/>
    </location>
</feature>
<sequence length="678" mass="71521">MNIESAPQKRLLASSMSGGAGPRRQGEVEMSYSSRIRRALVKTLSGHANPLPRSMKRVTFNDTLQFHTTTTNRRPRARFGDEDDEEDEDGDEEEEESSPVLLFFSGEFGAGVTLSPEGPMSTSPTPSVPLLVHGGGKKVKKDRPPSIMPSVRDRRQLQEQDDLQEMTAVVQETGARSSGFSVVSNGRSIPVSTTAMRPGFSTSTGKILASTITIALPPLSRPRKQQQQSQTPTSPVMTIAATSTTTTTTTSMTPTSYSPTNGTSGLASALLSSLMMPASPGPISDVARSLLSPTTLEASAPVLSDSDSSKSSSGGRGRGNLKKTQSAPSKINTFLQQHRLARQQQQQQGRGQMQGLFSPGEYTSSPRDVSSPATVVVANAKFATGTESTAPSSATASIDSATASSTTTAPTVRARQTSTSSTKTLIRPRSLYSIQSTVSSAVAAVIGEEPPPSVPVSLTTSMSHSLSPRLGPITFSPTMTTTFSPTHQRKRSASVDLTNIPSLRLQSSSSTEAISTPGLGNALEPSTPTSSGSGGRSLMYKLTHPQRYKRELELQLQSQHQKDTSSLSSATSSPSASQVALTPLSPTGSTTSIQETLQETASASATATTTMYDPTPINVLPIPNNTAPRPRASPLTRPFFVVFAYDDDECNGDAVEYEGPPSPIAKQSVPKTEIHGGG</sequence>
<feature type="region of interest" description="Disordered" evidence="1">
    <location>
        <begin position="1"/>
        <end position="99"/>
    </location>
</feature>
<protein>
    <submittedName>
        <fullName evidence="2">Uncharacterized protein</fullName>
    </submittedName>
</protein>
<feature type="region of interest" description="Disordered" evidence="1">
    <location>
        <begin position="469"/>
        <end position="538"/>
    </location>
</feature>
<feature type="compositionally biased region" description="Acidic residues" evidence="1">
    <location>
        <begin position="81"/>
        <end position="97"/>
    </location>
</feature>
<evidence type="ECO:0000313" key="3">
    <source>
        <dbReference type="Proteomes" id="UP000707451"/>
    </source>
</evidence>
<feature type="compositionally biased region" description="Low complexity" evidence="1">
    <location>
        <begin position="335"/>
        <end position="356"/>
    </location>
</feature>
<feature type="region of interest" description="Disordered" evidence="1">
    <location>
        <begin position="297"/>
        <end position="370"/>
    </location>
</feature>
<feature type="region of interest" description="Disordered" evidence="1">
    <location>
        <begin position="385"/>
        <end position="423"/>
    </location>
</feature>
<organism evidence="2 3">
    <name type="scientific">Linnemannia hyalina</name>
    <dbReference type="NCBI Taxonomy" id="64524"/>
    <lineage>
        <taxon>Eukaryota</taxon>
        <taxon>Fungi</taxon>
        <taxon>Fungi incertae sedis</taxon>
        <taxon>Mucoromycota</taxon>
        <taxon>Mortierellomycotina</taxon>
        <taxon>Mortierellomycetes</taxon>
        <taxon>Mortierellales</taxon>
        <taxon>Mortierellaceae</taxon>
        <taxon>Linnemannia</taxon>
    </lineage>
</organism>
<gene>
    <name evidence="2" type="ORF">KI688_012356</name>
</gene>
<feature type="compositionally biased region" description="Low complexity" evidence="1">
    <location>
        <begin position="225"/>
        <end position="235"/>
    </location>
</feature>
<feature type="region of interest" description="Disordered" evidence="1">
    <location>
        <begin position="658"/>
        <end position="678"/>
    </location>
</feature>
<evidence type="ECO:0000313" key="2">
    <source>
        <dbReference type="EMBL" id="KAG9067571.1"/>
    </source>
</evidence>
<feature type="compositionally biased region" description="Polar residues" evidence="1">
    <location>
        <begin position="322"/>
        <end position="334"/>
    </location>
</feature>
<feature type="region of interest" description="Disordered" evidence="1">
    <location>
        <begin position="216"/>
        <end position="266"/>
    </location>
</feature>
<feature type="compositionally biased region" description="Polar residues" evidence="1">
    <location>
        <begin position="495"/>
        <end position="514"/>
    </location>
</feature>
<dbReference type="AlphaFoldDB" id="A0A9P8BTY2"/>
<dbReference type="EMBL" id="JAHRHY010000008">
    <property type="protein sequence ID" value="KAG9067571.1"/>
    <property type="molecule type" value="Genomic_DNA"/>
</dbReference>
<feature type="region of interest" description="Disordered" evidence="1">
    <location>
        <begin position="112"/>
        <end position="159"/>
    </location>
</feature>
<feature type="compositionally biased region" description="Polar residues" evidence="1">
    <location>
        <begin position="361"/>
        <end position="370"/>
    </location>
</feature>
<feature type="compositionally biased region" description="Low complexity" evidence="1">
    <location>
        <begin position="242"/>
        <end position="266"/>
    </location>
</feature>
<reference evidence="2" key="1">
    <citation type="submission" date="2021-06" db="EMBL/GenBank/DDBJ databases">
        <title>Genome Sequence of Mortierella hyaline Strain SCG-10, a Cold-Adapted, Nitrate-Reducing Fungus Isolated from Soil in Minnesota, USA.</title>
        <authorList>
            <person name="Aldossari N."/>
        </authorList>
    </citation>
    <scope>NUCLEOTIDE SEQUENCE</scope>
    <source>
        <strain evidence="2">SCG-10</strain>
    </source>
</reference>
<dbReference type="OrthoDB" id="2443435at2759"/>
<feature type="compositionally biased region" description="Polar residues" evidence="1">
    <location>
        <begin position="60"/>
        <end position="72"/>
    </location>
</feature>
<feature type="compositionally biased region" description="Low complexity" evidence="1">
    <location>
        <begin position="385"/>
        <end position="411"/>
    </location>
</feature>
<feature type="compositionally biased region" description="Polar residues" evidence="1">
    <location>
        <begin position="414"/>
        <end position="423"/>
    </location>
</feature>
<feature type="compositionally biased region" description="Low complexity" evidence="1">
    <location>
        <begin position="564"/>
        <end position="592"/>
    </location>
</feature>
<accession>A0A9P8BTY2</accession>
<feature type="compositionally biased region" description="Low complexity" evidence="1">
    <location>
        <begin position="474"/>
        <end position="486"/>
    </location>
</feature>
<comment type="caution">
    <text evidence="2">The sequence shown here is derived from an EMBL/GenBank/DDBJ whole genome shotgun (WGS) entry which is preliminary data.</text>
</comment>
<name>A0A9P8BTY2_9FUNG</name>
<evidence type="ECO:0000256" key="1">
    <source>
        <dbReference type="SAM" id="MobiDB-lite"/>
    </source>
</evidence>
<keyword evidence="3" id="KW-1185">Reference proteome</keyword>